<organism evidence="9 10">
    <name type="scientific">Mangrovactinospora gilvigrisea</name>
    <dbReference type="NCBI Taxonomy" id="1428644"/>
    <lineage>
        <taxon>Bacteria</taxon>
        <taxon>Bacillati</taxon>
        <taxon>Actinomycetota</taxon>
        <taxon>Actinomycetes</taxon>
        <taxon>Kitasatosporales</taxon>
        <taxon>Streptomycetaceae</taxon>
        <taxon>Mangrovactinospora</taxon>
    </lineage>
</organism>
<accession>A0A1J7BDR1</accession>
<sequence length="274" mass="28802">MNGASREAFAAARERIGTLLGTASTDAARLGADLAAVVTLLDGEAGLRRALTDPSRPADAKAGLAAALLDGQLDSGAVDLVAGMVRSRWSAPRDLADSIEKLSVVAELTDAERRGSLDAVEDELFRFGRIVAGNSELRAALTSRIDTAAGREARGELVRGLLGGRADAVTMRLVERLVRAPRGRSLEAGLEAASRDAADLRSRIVAVVTAALPLNQEQKDRLGAALTRLYGRQVHLNIDIDAEVLGGLRIEIGDEVIDGTVAGRLTAARQHFEG</sequence>
<name>A0A1J7BDR1_9ACTN</name>
<reference evidence="9 10" key="1">
    <citation type="submission" date="2016-10" db="EMBL/GenBank/DDBJ databases">
        <title>Genome sequence of Streptomyces gilvigriseus MUSC 26.</title>
        <authorList>
            <person name="Lee L.-H."/>
            <person name="Ser H.-L."/>
        </authorList>
    </citation>
    <scope>NUCLEOTIDE SEQUENCE [LARGE SCALE GENOMIC DNA]</scope>
    <source>
        <strain evidence="9 10">MUSC 26</strain>
    </source>
</reference>
<evidence type="ECO:0000256" key="6">
    <source>
        <dbReference type="ARBA" id="ARBA00023196"/>
    </source>
</evidence>
<keyword evidence="3 8" id="KW-0375">Hydrogen ion transport</keyword>
<keyword evidence="8" id="KW-1003">Cell membrane</keyword>
<evidence type="ECO:0000256" key="7">
    <source>
        <dbReference type="ARBA" id="ARBA00023310"/>
    </source>
</evidence>
<dbReference type="OrthoDB" id="5242917at2"/>
<keyword evidence="10" id="KW-1185">Reference proteome</keyword>
<comment type="function">
    <text evidence="8">This protein is part of the stalk that links CF(0) to CF(1). It either transmits conformational changes from CF(0) to CF(1) or is implicated in proton conduction.</text>
</comment>
<evidence type="ECO:0000313" key="10">
    <source>
        <dbReference type="Proteomes" id="UP000243342"/>
    </source>
</evidence>
<evidence type="ECO:0000256" key="4">
    <source>
        <dbReference type="ARBA" id="ARBA00023065"/>
    </source>
</evidence>
<evidence type="ECO:0000256" key="5">
    <source>
        <dbReference type="ARBA" id="ARBA00023136"/>
    </source>
</evidence>
<comment type="subcellular location">
    <subcellularLocation>
        <location evidence="8">Cell membrane</location>
        <topology evidence="8">Peripheral membrane protein</topology>
    </subcellularLocation>
    <subcellularLocation>
        <location evidence="1">Membrane</location>
    </subcellularLocation>
</comment>
<dbReference type="HAMAP" id="MF_01416">
    <property type="entry name" value="ATP_synth_delta_bact"/>
    <property type="match status" value="1"/>
</dbReference>
<protein>
    <recommendedName>
        <fullName evidence="8">ATP synthase subunit delta</fullName>
    </recommendedName>
    <alternativeName>
        <fullName evidence="8">ATP synthase F(1) sector subunit delta</fullName>
    </alternativeName>
    <alternativeName>
        <fullName evidence="8">F-type ATPase subunit delta</fullName>
        <shortName evidence="8">F-ATPase subunit delta</shortName>
    </alternativeName>
</protein>
<evidence type="ECO:0000256" key="3">
    <source>
        <dbReference type="ARBA" id="ARBA00022781"/>
    </source>
</evidence>
<dbReference type="Pfam" id="PF00213">
    <property type="entry name" value="OSCP"/>
    <property type="match status" value="1"/>
</dbReference>
<evidence type="ECO:0000256" key="2">
    <source>
        <dbReference type="ARBA" id="ARBA00022448"/>
    </source>
</evidence>
<comment type="function">
    <text evidence="8">F(1)F(0) ATP synthase produces ATP from ADP in the presence of a proton or sodium gradient. F-type ATPases consist of two structural domains, F(1) containing the extramembraneous catalytic core and F(0) containing the membrane proton channel, linked together by a central stalk and a peripheral stalk. During catalysis, ATP synthesis in the catalytic domain of F(1) is coupled via a rotary mechanism of the central stalk subunits to proton translocation.</text>
</comment>
<proteinExistence type="inferred from homology"/>
<evidence type="ECO:0000313" key="9">
    <source>
        <dbReference type="EMBL" id="OIV36815.1"/>
    </source>
</evidence>
<dbReference type="GO" id="GO:0046933">
    <property type="term" value="F:proton-transporting ATP synthase activity, rotational mechanism"/>
    <property type="evidence" value="ECO:0007669"/>
    <property type="project" value="UniProtKB-UniRule"/>
</dbReference>
<evidence type="ECO:0000256" key="8">
    <source>
        <dbReference type="HAMAP-Rule" id="MF_01416"/>
    </source>
</evidence>
<dbReference type="EMBL" id="MLCF01000074">
    <property type="protein sequence ID" value="OIV36815.1"/>
    <property type="molecule type" value="Genomic_DNA"/>
</dbReference>
<comment type="similarity">
    <text evidence="8">Belongs to the ATPase delta chain family.</text>
</comment>
<dbReference type="GO" id="GO:0005886">
    <property type="term" value="C:plasma membrane"/>
    <property type="evidence" value="ECO:0007669"/>
    <property type="project" value="UniProtKB-SubCell"/>
</dbReference>
<dbReference type="Proteomes" id="UP000243342">
    <property type="component" value="Unassembled WGS sequence"/>
</dbReference>
<keyword evidence="4 8" id="KW-0406">Ion transport</keyword>
<dbReference type="PROSITE" id="PS00389">
    <property type="entry name" value="ATPASE_DELTA"/>
    <property type="match status" value="1"/>
</dbReference>
<dbReference type="AlphaFoldDB" id="A0A1J7BDR1"/>
<dbReference type="GO" id="GO:0045259">
    <property type="term" value="C:proton-transporting ATP synthase complex"/>
    <property type="evidence" value="ECO:0007669"/>
    <property type="project" value="UniProtKB-KW"/>
</dbReference>
<dbReference type="NCBIfam" id="NF009967">
    <property type="entry name" value="PRK13430.1"/>
    <property type="match status" value="1"/>
</dbReference>
<keyword evidence="5 8" id="KW-0472">Membrane</keyword>
<dbReference type="PANTHER" id="PTHR11910">
    <property type="entry name" value="ATP SYNTHASE DELTA CHAIN"/>
    <property type="match status" value="1"/>
</dbReference>
<dbReference type="InterPro" id="IPR000711">
    <property type="entry name" value="ATPase_OSCP/dsu"/>
</dbReference>
<dbReference type="STRING" id="1428644.BIV57_14200"/>
<dbReference type="InterPro" id="IPR020781">
    <property type="entry name" value="ATPase_OSCP/d_CS"/>
</dbReference>
<dbReference type="RefSeq" id="WP_071657215.1">
    <property type="nucleotide sequence ID" value="NZ_MLCF01000074.1"/>
</dbReference>
<keyword evidence="2 8" id="KW-0813">Transport</keyword>
<gene>
    <name evidence="8" type="primary">atpH</name>
    <name evidence="9" type="ORF">BIV57_14200</name>
</gene>
<keyword evidence="7 8" id="KW-0066">ATP synthesis</keyword>
<keyword evidence="6 8" id="KW-0139">CF(1)</keyword>
<comment type="caution">
    <text evidence="9">The sequence shown here is derived from an EMBL/GenBank/DDBJ whole genome shotgun (WGS) entry which is preliminary data.</text>
</comment>
<evidence type="ECO:0000256" key="1">
    <source>
        <dbReference type="ARBA" id="ARBA00004370"/>
    </source>
</evidence>